<name>A0A8T0IEG6_CERPU</name>
<dbReference type="AlphaFoldDB" id="A0A8T0IEG6"/>
<reference evidence="1" key="1">
    <citation type="submission" date="2020-06" db="EMBL/GenBank/DDBJ databases">
        <title>WGS assembly of Ceratodon purpureus strain R40.</title>
        <authorList>
            <person name="Carey S.B."/>
            <person name="Jenkins J."/>
            <person name="Shu S."/>
            <person name="Lovell J.T."/>
            <person name="Sreedasyam A."/>
            <person name="Maumus F."/>
            <person name="Tiley G.P."/>
            <person name="Fernandez-Pozo N."/>
            <person name="Barry K."/>
            <person name="Chen C."/>
            <person name="Wang M."/>
            <person name="Lipzen A."/>
            <person name="Daum C."/>
            <person name="Saski C.A."/>
            <person name="Payton A.C."/>
            <person name="Mcbreen J.C."/>
            <person name="Conrad R.E."/>
            <person name="Kollar L.M."/>
            <person name="Olsson S."/>
            <person name="Huttunen S."/>
            <person name="Landis J.B."/>
            <person name="Wickett N.J."/>
            <person name="Johnson M.G."/>
            <person name="Rensing S.A."/>
            <person name="Grimwood J."/>
            <person name="Schmutz J."/>
            <person name="Mcdaniel S.F."/>
        </authorList>
    </citation>
    <scope>NUCLEOTIDE SEQUENCE</scope>
    <source>
        <strain evidence="1">R40</strain>
    </source>
</reference>
<proteinExistence type="predicted"/>
<comment type="caution">
    <text evidence="1">The sequence shown here is derived from an EMBL/GenBank/DDBJ whole genome shotgun (WGS) entry which is preliminary data.</text>
</comment>
<keyword evidence="2" id="KW-1185">Reference proteome</keyword>
<accession>A0A8T0IEG6</accession>
<protein>
    <submittedName>
        <fullName evidence="1">Uncharacterized protein</fullName>
    </submittedName>
</protein>
<evidence type="ECO:0000313" key="1">
    <source>
        <dbReference type="EMBL" id="KAG0580883.1"/>
    </source>
</evidence>
<evidence type="ECO:0000313" key="2">
    <source>
        <dbReference type="Proteomes" id="UP000822688"/>
    </source>
</evidence>
<organism evidence="1 2">
    <name type="scientific">Ceratodon purpureus</name>
    <name type="common">Fire moss</name>
    <name type="synonym">Dicranum purpureum</name>
    <dbReference type="NCBI Taxonomy" id="3225"/>
    <lineage>
        <taxon>Eukaryota</taxon>
        <taxon>Viridiplantae</taxon>
        <taxon>Streptophyta</taxon>
        <taxon>Embryophyta</taxon>
        <taxon>Bryophyta</taxon>
        <taxon>Bryophytina</taxon>
        <taxon>Bryopsida</taxon>
        <taxon>Dicranidae</taxon>
        <taxon>Pseudoditrichales</taxon>
        <taxon>Ditrichaceae</taxon>
        <taxon>Ceratodon</taxon>
    </lineage>
</organism>
<dbReference type="Proteomes" id="UP000822688">
    <property type="component" value="Chromosome 4"/>
</dbReference>
<dbReference type="EMBL" id="CM026424">
    <property type="protein sequence ID" value="KAG0580883.1"/>
    <property type="molecule type" value="Genomic_DNA"/>
</dbReference>
<gene>
    <name evidence="1" type="ORF">KC19_4G207500</name>
</gene>
<sequence>MSLLPRRHLEPMTVQGMCIAVLAMAAERAGSVLCNTLEHALCCASCLGGQFAWKSTSWCRPQADLEFRRRSGCVHFVPGRLWGWLLGFVTNNSIALSRLRVLNGCGGHVFQVLIYFVAEENWRMWMLIRRHGAFM</sequence>